<dbReference type="GO" id="GO:0019068">
    <property type="term" value="P:virion assembly"/>
    <property type="evidence" value="ECO:0007669"/>
    <property type="project" value="InterPro"/>
</dbReference>
<evidence type="ECO:0000313" key="4">
    <source>
        <dbReference type="Ensembl" id="ENSAOWP00000028523.1"/>
    </source>
</evidence>
<keyword evidence="5" id="KW-1185">Reference proteome</keyword>
<accession>A0A8B9QMI9</accession>
<reference evidence="4" key="2">
    <citation type="submission" date="2025-09" db="UniProtKB">
        <authorList>
            <consortium name="Ensembl"/>
        </authorList>
    </citation>
    <scope>IDENTIFICATION</scope>
</reference>
<dbReference type="GO" id="GO:0008270">
    <property type="term" value="F:zinc ion binding"/>
    <property type="evidence" value="ECO:0007669"/>
    <property type="project" value="UniProtKB-KW"/>
</dbReference>
<feature type="region of interest" description="Disordered" evidence="2">
    <location>
        <begin position="1"/>
        <end position="32"/>
    </location>
</feature>
<keyword evidence="1" id="KW-0863">Zinc-finger</keyword>
<dbReference type="SUPFAM" id="SSF47943">
    <property type="entry name" value="Retrovirus capsid protein, N-terminal core domain"/>
    <property type="match status" value="1"/>
</dbReference>
<dbReference type="SMART" id="SM00343">
    <property type="entry name" value="ZnF_C2HC"/>
    <property type="match status" value="1"/>
</dbReference>
<dbReference type="Gene3D" id="4.10.60.10">
    <property type="entry name" value="Zinc finger, CCHC-type"/>
    <property type="match status" value="1"/>
</dbReference>
<dbReference type="PROSITE" id="PS50158">
    <property type="entry name" value="ZF_CCHC"/>
    <property type="match status" value="1"/>
</dbReference>
<dbReference type="Proteomes" id="UP000694424">
    <property type="component" value="Unplaced"/>
</dbReference>
<dbReference type="Ensembl" id="ENSAOWT00000032316.1">
    <property type="protein sequence ID" value="ENSAOWP00000028523.1"/>
    <property type="gene ID" value="ENSAOWG00000019205.1"/>
</dbReference>
<sequence>MPVSTGREPGPWRAIAPGRGGTQGRRRSPARGMVPWGSRFVVDCVVRPHQVPILPAQPQPAVSGAFELPEEMLQGKEGQTVTSCCQPRAPPDPRHSLPCPAGNCHLPGPVERLHRQEKGIPTQPTTFPKENASRAKAPPPSLQLCFAWGAATVAPAPPAPLPAPAPLRGCPLLPRSPALVRGSSTSCDGIAWSQQTPRLRGDPEKVLQIVRGMLRAYDPTWGDVQMLLEALFTHSILDANHPWAEQGGALAARTAWPAVDTGWNYNVEADYWQLQLARQGLEEAVRLAGQKSVNWSKIRECHQQPEERPSAFLSRLFKQIRMFGGGIDPEAKANKPLILVFMYVDQTASDIKKYFSKHVPDWPGKSMDKIVRLATFVYNDRDEKVKEKRRQKKEDVSVLAAVLRARGDRRNQGEHIVRLGVNDYCHSCGEQGHWKRECPVKPHVPRNRGDSMRQSSTGNDTRQFPASAQ</sequence>
<organism evidence="4 5">
    <name type="scientific">Apteryx owenii</name>
    <name type="common">Little spotted kiwi</name>
    <dbReference type="NCBI Taxonomy" id="8824"/>
    <lineage>
        <taxon>Eukaryota</taxon>
        <taxon>Metazoa</taxon>
        <taxon>Chordata</taxon>
        <taxon>Craniata</taxon>
        <taxon>Vertebrata</taxon>
        <taxon>Euteleostomi</taxon>
        <taxon>Archelosauria</taxon>
        <taxon>Archosauria</taxon>
        <taxon>Dinosauria</taxon>
        <taxon>Saurischia</taxon>
        <taxon>Theropoda</taxon>
        <taxon>Coelurosauria</taxon>
        <taxon>Aves</taxon>
        <taxon>Palaeognathae</taxon>
        <taxon>Apterygiformes</taxon>
        <taxon>Apterygidae</taxon>
        <taxon>Apteryx</taxon>
    </lineage>
</organism>
<keyword evidence="1" id="KW-0479">Metal-binding</keyword>
<dbReference type="SUPFAM" id="SSF57756">
    <property type="entry name" value="Retrovirus zinc finger-like domains"/>
    <property type="match status" value="1"/>
</dbReference>
<reference evidence="4" key="1">
    <citation type="submission" date="2025-08" db="UniProtKB">
        <authorList>
            <consortium name="Ensembl"/>
        </authorList>
    </citation>
    <scope>IDENTIFICATION</scope>
</reference>
<feature type="region of interest" description="Disordered" evidence="2">
    <location>
        <begin position="435"/>
        <end position="469"/>
    </location>
</feature>
<proteinExistence type="predicted"/>
<evidence type="ECO:0000259" key="3">
    <source>
        <dbReference type="PROSITE" id="PS50158"/>
    </source>
</evidence>
<name>A0A8B9QMI9_APTOW</name>
<keyword evidence="1" id="KW-0862">Zinc</keyword>
<protein>
    <recommendedName>
        <fullName evidence="3">CCHC-type domain-containing protein</fullName>
    </recommendedName>
</protein>
<feature type="compositionally biased region" description="Polar residues" evidence="2">
    <location>
        <begin position="452"/>
        <end position="469"/>
    </location>
</feature>
<dbReference type="AlphaFoldDB" id="A0A8B9QMI9"/>
<dbReference type="Pfam" id="PF02093">
    <property type="entry name" value="Gag_p30"/>
    <property type="match status" value="1"/>
</dbReference>
<dbReference type="Gene3D" id="1.10.375.10">
    <property type="entry name" value="Human Immunodeficiency Virus Type 1 Capsid Protein"/>
    <property type="match status" value="1"/>
</dbReference>
<dbReference type="InterPro" id="IPR003036">
    <property type="entry name" value="Gag_P30"/>
</dbReference>
<evidence type="ECO:0000256" key="2">
    <source>
        <dbReference type="SAM" id="MobiDB-lite"/>
    </source>
</evidence>
<dbReference type="InterPro" id="IPR036875">
    <property type="entry name" value="Znf_CCHC_sf"/>
</dbReference>
<evidence type="ECO:0000313" key="5">
    <source>
        <dbReference type="Proteomes" id="UP000694424"/>
    </source>
</evidence>
<dbReference type="GO" id="GO:0003676">
    <property type="term" value="F:nucleic acid binding"/>
    <property type="evidence" value="ECO:0007669"/>
    <property type="project" value="InterPro"/>
</dbReference>
<dbReference type="InterPro" id="IPR008919">
    <property type="entry name" value="Retrov_capsid_N"/>
</dbReference>
<dbReference type="InterPro" id="IPR001878">
    <property type="entry name" value="Znf_CCHC"/>
</dbReference>
<evidence type="ECO:0000256" key="1">
    <source>
        <dbReference type="PROSITE-ProRule" id="PRU00047"/>
    </source>
</evidence>
<dbReference type="InterPro" id="IPR050462">
    <property type="entry name" value="Retroviral_Gag-Pol_poly"/>
</dbReference>
<dbReference type="Pfam" id="PF00098">
    <property type="entry name" value="zf-CCHC"/>
    <property type="match status" value="1"/>
</dbReference>
<feature type="domain" description="CCHC-type" evidence="3">
    <location>
        <begin position="425"/>
        <end position="439"/>
    </location>
</feature>
<dbReference type="PANTHER" id="PTHR33166">
    <property type="entry name" value="GAG_P30 DOMAIN-CONTAINING PROTEIN"/>
    <property type="match status" value="1"/>
</dbReference>